<dbReference type="Gene3D" id="1.10.400.10">
    <property type="entry name" value="GI Alpha 1, domain 2-like"/>
    <property type="match status" value="1"/>
</dbReference>
<feature type="binding site" evidence="5">
    <location>
        <begin position="147"/>
        <end position="153"/>
    </location>
    <ligand>
        <name>GTP</name>
        <dbReference type="ChEBI" id="CHEBI:37565"/>
    </ligand>
</feature>
<dbReference type="OrthoDB" id="5817230at2759"/>
<dbReference type="InterPro" id="IPR011025">
    <property type="entry name" value="GproteinA_insert"/>
</dbReference>
<name>A0A1E4TCC6_9ASCO</name>
<feature type="binding site" evidence="6">
    <location>
        <position position="153"/>
    </location>
    <ligand>
        <name>Mg(2+)</name>
        <dbReference type="ChEBI" id="CHEBI:18420"/>
    </ligand>
</feature>
<dbReference type="PROSITE" id="PS51882">
    <property type="entry name" value="G_ALPHA"/>
    <property type="match status" value="1"/>
</dbReference>
<dbReference type="PANTHER" id="PTHR10218">
    <property type="entry name" value="GTP-BINDING PROTEIN ALPHA SUBUNIT"/>
    <property type="match status" value="1"/>
</dbReference>
<evidence type="ECO:0000256" key="5">
    <source>
        <dbReference type="PIRSR" id="PIRSR601019-1"/>
    </source>
</evidence>
<reference evidence="8" key="1">
    <citation type="submission" date="2016-02" db="EMBL/GenBank/DDBJ databases">
        <title>Comparative genomics of biotechnologically important yeasts.</title>
        <authorList>
            <consortium name="DOE Joint Genome Institute"/>
            <person name="Riley R."/>
            <person name="Haridas S."/>
            <person name="Wolfe K.H."/>
            <person name="Lopes M.R."/>
            <person name="Hittinger C.T."/>
            <person name="Goker M."/>
            <person name="Salamov A."/>
            <person name="Wisecaver J."/>
            <person name="Long T.M."/>
            <person name="Aerts A.L."/>
            <person name="Barry K."/>
            <person name="Choi C."/>
            <person name="Clum A."/>
            <person name="Coughlan A.Y."/>
            <person name="Deshpande S."/>
            <person name="Douglass A.P."/>
            <person name="Hanson S.J."/>
            <person name="Klenk H.-P."/>
            <person name="Labutti K."/>
            <person name="Lapidus A."/>
            <person name="Lindquist E."/>
            <person name="Lipzen A."/>
            <person name="Meier-Kolthoff J.P."/>
            <person name="Ohm R.A."/>
            <person name="Otillar R.P."/>
            <person name="Pangilinan J."/>
            <person name="Peng Y."/>
            <person name="Rokas A."/>
            <person name="Rosa C.A."/>
            <person name="Scheuner C."/>
            <person name="Sibirny A.A."/>
            <person name="Slot J.C."/>
            <person name="Stielow J.B."/>
            <person name="Sun H."/>
            <person name="Kurtzman C.P."/>
            <person name="Blackwell M."/>
            <person name="Jeffries T.W."/>
            <person name="Grigoriev I.V."/>
        </authorList>
    </citation>
    <scope>NUCLEOTIDE SEQUENCE [LARGE SCALE GENOMIC DNA]</scope>
    <source>
        <strain evidence="8">NRRL Y-17796</strain>
    </source>
</reference>
<evidence type="ECO:0000256" key="4">
    <source>
        <dbReference type="ARBA" id="ARBA00023224"/>
    </source>
</evidence>
<dbReference type="PANTHER" id="PTHR10218:SF242">
    <property type="entry name" value="GUANINE NUCLEOTIDE-BINDING PROTEIN ALPHA-1 SUBUNIT"/>
    <property type="match status" value="1"/>
</dbReference>
<gene>
    <name evidence="7" type="ORF">CANCADRAFT_32687</name>
</gene>
<keyword evidence="6" id="KW-0460">Magnesium</keyword>
<evidence type="ECO:0000313" key="8">
    <source>
        <dbReference type="Proteomes" id="UP000095023"/>
    </source>
</evidence>
<dbReference type="GO" id="GO:0007186">
    <property type="term" value="P:G protein-coupled receptor signaling pathway"/>
    <property type="evidence" value="ECO:0007669"/>
    <property type="project" value="InterPro"/>
</dbReference>
<feature type="binding site" evidence="5">
    <location>
        <position position="307"/>
    </location>
    <ligand>
        <name>GTP</name>
        <dbReference type="ChEBI" id="CHEBI:37565"/>
    </ligand>
</feature>
<evidence type="ECO:0000313" key="7">
    <source>
        <dbReference type="EMBL" id="ODV89426.1"/>
    </source>
</evidence>
<feature type="binding site" evidence="5">
    <location>
        <begin position="245"/>
        <end position="248"/>
    </location>
    <ligand>
        <name>GTP</name>
        <dbReference type="ChEBI" id="CHEBI:37565"/>
    </ligand>
</feature>
<sequence>MRLLHTTGFNDHERLRYKLVIYENLVASTLKIIDALNRHRIPFTNDVKVQSTSFLALNDGDTKSLTALTAEAAAKDLLDGKYPYTNTHKDLPRSLYVALRLISGDAAVQTVLDKYYSYGITDNIVYFYRNLERIFATSYVPTNSDILHARAPTSGIHETIFEPTKSTNHMTYRMIDVGGQRSERRKWIHSFEGVDLLLFIANAAGYNQIIEEDNSTNQMEEAFMIYRQIINSHWFSGKPVIIFLNKMDLLRTNLNRDSFTAAFPSFEQFALKSSKKRLIDQILAFYTKRFLDISPSRDAVYVHETTAIDTELIKKTMMSVDDIIIQQSLQKLLM</sequence>
<dbReference type="Gene3D" id="3.40.50.300">
    <property type="entry name" value="P-loop containing nucleotide triphosphate hydrolases"/>
    <property type="match status" value="1"/>
</dbReference>
<dbReference type="GO" id="GO:0001664">
    <property type="term" value="F:G protein-coupled receptor binding"/>
    <property type="evidence" value="ECO:0007669"/>
    <property type="project" value="TreeGrafter"/>
</dbReference>
<evidence type="ECO:0000256" key="6">
    <source>
        <dbReference type="PIRSR" id="PIRSR601019-2"/>
    </source>
</evidence>
<dbReference type="SUPFAM" id="SSF52540">
    <property type="entry name" value="P-loop containing nucleoside triphosphate hydrolases"/>
    <property type="match status" value="1"/>
</dbReference>
<keyword evidence="4" id="KW-0807">Transducer</keyword>
<evidence type="ECO:0000256" key="2">
    <source>
        <dbReference type="ARBA" id="ARBA00022741"/>
    </source>
</evidence>
<dbReference type="PRINTS" id="PR00318">
    <property type="entry name" value="GPROTEINA"/>
</dbReference>
<dbReference type="FunFam" id="3.40.50.300:FF:000692">
    <property type="entry name" value="Guanine nucleotide-binding protein subunit alpha"/>
    <property type="match status" value="1"/>
</dbReference>
<dbReference type="EMBL" id="KV453843">
    <property type="protein sequence ID" value="ODV89426.1"/>
    <property type="molecule type" value="Genomic_DNA"/>
</dbReference>
<dbReference type="AlphaFoldDB" id="A0A1E4TCC6"/>
<dbReference type="GO" id="GO:0046872">
    <property type="term" value="F:metal ion binding"/>
    <property type="evidence" value="ECO:0007669"/>
    <property type="project" value="UniProtKB-KW"/>
</dbReference>
<dbReference type="GO" id="GO:0005525">
    <property type="term" value="F:GTP binding"/>
    <property type="evidence" value="ECO:0007669"/>
    <property type="project" value="UniProtKB-KW"/>
</dbReference>
<keyword evidence="1 6" id="KW-0479">Metal-binding</keyword>
<feature type="binding site" evidence="5">
    <location>
        <begin position="176"/>
        <end position="180"/>
    </location>
    <ligand>
        <name>GTP</name>
        <dbReference type="ChEBI" id="CHEBI:37565"/>
    </ligand>
</feature>
<evidence type="ECO:0000256" key="3">
    <source>
        <dbReference type="ARBA" id="ARBA00023134"/>
    </source>
</evidence>
<dbReference type="SUPFAM" id="SSF47895">
    <property type="entry name" value="Transducin (alpha subunit), insertion domain"/>
    <property type="match status" value="1"/>
</dbReference>
<protein>
    <submittedName>
        <fullName evidence="7">Uncharacterized protein</fullName>
    </submittedName>
</protein>
<keyword evidence="8" id="KW-1185">Reference proteome</keyword>
<dbReference type="GO" id="GO:0000750">
    <property type="term" value="P:pheromone-dependent signal transduction involved in conjugation with cellular fusion"/>
    <property type="evidence" value="ECO:0007669"/>
    <property type="project" value="TreeGrafter"/>
</dbReference>
<dbReference type="GO" id="GO:0031683">
    <property type="term" value="F:G-protein beta/gamma-subunit complex binding"/>
    <property type="evidence" value="ECO:0007669"/>
    <property type="project" value="InterPro"/>
</dbReference>
<dbReference type="GO" id="GO:0005834">
    <property type="term" value="C:heterotrimeric G-protein complex"/>
    <property type="evidence" value="ECO:0007669"/>
    <property type="project" value="TreeGrafter"/>
</dbReference>
<keyword evidence="2 5" id="KW-0547">Nucleotide-binding</keyword>
<dbReference type="GO" id="GO:0003924">
    <property type="term" value="F:GTPase activity"/>
    <property type="evidence" value="ECO:0007669"/>
    <property type="project" value="InterPro"/>
</dbReference>
<accession>A0A1E4TCC6</accession>
<evidence type="ECO:0000256" key="1">
    <source>
        <dbReference type="ARBA" id="ARBA00022723"/>
    </source>
</evidence>
<dbReference type="Proteomes" id="UP000095023">
    <property type="component" value="Unassembled WGS sequence"/>
</dbReference>
<keyword evidence="3 5" id="KW-0342">GTP-binding</keyword>
<dbReference type="Pfam" id="PF00503">
    <property type="entry name" value="G-alpha"/>
    <property type="match status" value="1"/>
</dbReference>
<dbReference type="InterPro" id="IPR027417">
    <property type="entry name" value="P-loop_NTPase"/>
</dbReference>
<organism evidence="7 8">
    <name type="scientific">Tortispora caseinolytica NRRL Y-17796</name>
    <dbReference type="NCBI Taxonomy" id="767744"/>
    <lineage>
        <taxon>Eukaryota</taxon>
        <taxon>Fungi</taxon>
        <taxon>Dikarya</taxon>
        <taxon>Ascomycota</taxon>
        <taxon>Saccharomycotina</taxon>
        <taxon>Trigonopsidomycetes</taxon>
        <taxon>Trigonopsidales</taxon>
        <taxon>Trigonopsidaceae</taxon>
        <taxon>Tortispora</taxon>
    </lineage>
</organism>
<dbReference type="CDD" id="cd00066">
    <property type="entry name" value="G-alpha"/>
    <property type="match status" value="1"/>
</dbReference>
<dbReference type="SMART" id="SM00275">
    <property type="entry name" value="G_alpha"/>
    <property type="match status" value="1"/>
</dbReference>
<proteinExistence type="predicted"/>
<dbReference type="InterPro" id="IPR001019">
    <property type="entry name" value="Gprotein_alpha_su"/>
</dbReference>
<dbReference type="GO" id="GO:0005737">
    <property type="term" value="C:cytoplasm"/>
    <property type="evidence" value="ECO:0007669"/>
    <property type="project" value="TreeGrafter"/>
</dbReference>